<gene>
    <name evidence="4" type="ORF">HBH25_18610</name>
</gene>
<name>A0ABX0YKN2_9PSED</name>
<evidence type="ECO:0000313" key="4">
    <source>
        <dbReference type="EMBL" id="NJP02859.1"/>
    </source>
</evidence>
<evidence type="ECO:0000256" key="1">
    <source>
        <dbReference type="ARBA" id="ARBA00008007"/>
    </source>
</evidence>
<sequence>MRCQPLHDLLVDICSKFNQTCTFCGGASDNAYALCSGCEGDLPWAGLACVHCALPLVFDGPTCPACQWLPPPFERVEAPWTYNFPLDTAINRFKHRGDRPLGRLLAERLSAFLAYRFDEGLPRPAHLLPVPMAPNRLRARGFNQARLLTQWLAKGLGIPAAFTTVLRVRETPSQQGLDLAARQRNLQGAFALAPGARVAGQHLALVDDVMTTGATAHALATVLKQAGAQRVDVYCLARTPLPAGA</sequence>
<dbReference type="PANTHER" id="PTHR47505">
    <property type="entry name" value="DNA UTILIZATION PROTEIN YHGH"/>
    <property type="match status" value="1"/>
</dbReference>
<dbReference type="SUPFAM" id="SSF53271">
    <property type="entry name" value="PRTase-like"/>
    <property type="match status" value="1"/>
</dbReference>
<dbReference type="Gene3D" id="3.40.50.2020">
    <property type="match status" value="1"/>
</dbReference>
<reference evidence="4 5" key="1">
    <citation type="submission" date="2020-03" db="EMBL/GenBank/DDBJ databases">
        <authorList>
            <person name="Wang L."/>
            <person name="He N."/>
            <person name="Li Y."/>
            <person name="Fang Y."/>
            <person name="Zhang F."/>
        </authorList>
    </citation>
    <scope>NUCLEOTIDE SEQUENCE [LARGE SCALE GENOMIC DNA]</scope>
    <source>
        <strain evidence="5">hsmgli-8</strain>
    </source>
</reference>
<evidence type="ECO:0000259" key="3">
    <source>
        <dbReference type="Pfam" id="PF18912"/>
    </source>
</evidence>
<dbReference type="PANTHER" id="PTHR47505:SF1">
    <property type="entry name" value="DNA UTILIZATION PROTEIN YHGH"/>
    <property type="match status" value="1"/>
</dbReference>
<organism evidence="4 5">
    <name type="scientific">Pseudomonas quercus</name>
    <dbReference type="NCBI Taxonomy" id="2722792"/>
    <lineage>
        <taxon>Bacteria</taxon>
        <taxon>Pseudomonadati</taxon>
        <taxon>Pseudomonadota</taxon>
        <taxon>Gammaproteobacteria</taxon>
        <taxon>Pseudomonadales</taxon>
        <taxon>Pseudomonadaceae</taxon>
        <taxon>Pseudomonas</taxon>
    </lineage>
</organism>
<evidence type="ECO:0000259" key="2">
    <source>
        <dbReference type="Pfam" id="PF00156"/>
    </source>
</evidence>
<accession>A0ABX0YKN2</accession>
<dbReference type="InterPro" id="IPR044005">
    <property type="entry name" value="DZR_2"/>
</dbReference>
<evidence type="ECO:0000313" key="5">
    <source>
        <dbReference type="Proteomes" id="UP000746535"/>
    </source>
</evidence>
<dbReference type="EMBL" id="JAAVJI010000013">
    <property type="protein sequence ID" value="NJP02859.1"/>
    <property type="molecule type" value="Genomic_DNA"/>
</dbReference>
<dbReference type="Pfam" id="PF18912">
    <property type="entry name" value="DZR_2"/>
    <property type="match status" value="1"/>
</dbReference>
<feature type="domain" description="Double zinc ribbon" evidence="3">
    <location>
        <begin position="18"/>
        <end position="67"/>
    </location>
</feature>
<comment type="similarity">
    <text evidence="1">Belongs to the ComF/GntX family.</text>
</comment>
<dbReference type="CDD" id="cd06223">
    <property type="entry name" value="PRTases_typeI"/>
    <property type="match status" value="1"/>
</dbReference>
<dbReference type="InterPro" id="IPR051910">
    <property type="entry name" value="ComF/GntX_DNA_util-trans"/>
</dbReference>
<keyword evidence="5" id="KW-1185">Reference proteome</keyword>
<dbReference type="Pfam" id="PF00156">
    <property type="entry name" value="Pribosyltran"/>
    <property type="match status" value="1"/>
</dbReference>
<feature type="domain" description="Phosphoribosyltransferase" evidence="2">
    <location>
        <begin position="151"/>
        <end position="239"/>
    </location>
</feature>
<protein>
    <submittedName>
        <fullName evidence="4">ComF family protein</fullName>
    </submittedName>
</protein>
<dbReference type="InterPro" id="IPR000836">
    <property type="entry name" value="PRTase_dom"/>
</dbReference>
<dbReference type="Proteomes" id="UP000746535">
    <property type="component" value="Unassembled WGS sequence"/>
</dbReference>
<comment type="caution">
    <text evidence="4">The sequence shown here is derived from an EMBL/GenBank/DDBJ whole genome shotgun (WGS) entry which is preliminary data.</text>
</comment>
<dbReference type="RefSeq" id="WP_168085432.1">
    <property type="nucleotide sequence ID" value="NZ_JAAVJI010000013.1"/>
</dbReference>
<proteinExistence type="inferred from homology"/>
<dbReference type="InterPro" id="IPR029057">
    <property type="entry name" value="PRTase-like"/>
</dbReference>